<dbReference type="EMBL" id="JAUPFM010000007">
    <property type="protein sequence ID" value="KAK2847544.1"/>
    <property type="molecule type" value="Genomic_DNA"/>
</dbReference>
<organism evidence="2 3">
    <name type="scientific">Channa striata</name>
    <name type="common">Snakehead murrel</name>
    <name type="synonym">Ophicephalus striatus</name>
    <dbReference type="NCBI Taxonomy" id="64152"/>
    <lineage>
        <taxon>Eukaryota</taxon>
        <taxon>Metazoa</taxon>
        <taxon>Chordata</taxon>
        <taxon>Craniata</taxon>
        <taxon>Vertebrata</taxon>
        <taxon>Euteleostomi</taxon>
        <taxon>Actinopterygii</taxon>
        <taxon>Neopterygii</taxon>
        <taxon>Teleostei</taxon>
        <taxon>Neoteleostei</taxon>
        <taxon>Acanthomorphata</taxon>
        <taxon>Anabantaria</taxon>
        <taxon>Anabantiformes</taxon>
        <taxon>Channoidei</taxon>
        <taxon>Channidae</taxon>
        <taxon>Channa</taxon>
    </lineage>
</organism>
<comment type="caution">
    <text evidence="2">The sequence shown here is derived from an EMBL/GenBank/DDBJ whole genome shotgun (WGS) entry which is preliminary data.</text>
</comment>
<accession>A0AA88MXX6</accession>
<feature type="region of interest" description="Disordered" evidence="1">
    <location>
        <begin position="76"/>
        <end position="96"/>
    </location>
</feature>
<evidence type="ECO:0000313" key="3">
    <source>
        <dbReference type="Proteomes" id="UP001187415"/>
    </source>
</evidence>
<keyword evidence="3" id="KW-1185">Reference proteome</keyword>
<gene>
    <name evidence="2" type="ORF">Q5P01_010543</name>
</gene>
<dbReference type="AlphaFoldDB" id="A0AA88MXX6"/>
<evidence type="ECO:0000313" key="2">
    <source>
        <dbReference type="EMBL" id="KAK2847544.1"/>
    </source>
</evidence>
<evidence type="ECO:0000256" key="1">
    <source>
        <dbReference type="SAM" id="MobiDB-lite"/>
    </source>
</evidence>
<proteinExistence type="predicted"/>
<feature type="compositionally biased region" description="Polar residues" evidence="1">
    <location>
        <begin position="80"/>
        <end position="90"/>
    </location>
</feature>
<protein>
    <submittedName>
        <fullName evidence="2">Uncharacterized protein</fullName>
    </submittedName>
</protein>
<name>A0AA88MXX6_CHASR</name>
<dbReference type="Proteomes" id="UP001187415">
    <property type="component" value="Unassembled WGS sequence"/>
</dbReference>
<reference evidence="2" key="1">
    <citation type="submission" date="2023-07" db="EMBL/GenBank/DDBJ databases">
        <title>Chromosome-level Genome Assembly of Striped Snakehead (Channa striata).</title>
        <authorList>
            <person name="Liu H."/>
        </authorList>
    </citation>
    <scope>NUCLEOTIDE SEQUENCE</scope>
    <source>
        <strain evidence="2">Gz</strain>
        <tissue evidence="2">Muscle</tissue>
    </source>
</reference>
<sequence>MPSPRNSTWNHQISAGASSVAETGCWTVSQLPYGSILKVDEELVTGDRRRPTTNFFCTEDMSLACPCSEWAYPENHHATSDSARGNTRSAVHQGAPKTTEAKLLKDTSTILQIHRAEVLRARQASRRVYEVLCVLKGIGIIATRRTSPHSQRRGANSALTAQSNAVYRYLRSNPGVFNTDTLSRECPVPLRRQCDILGVLTTTECNLNPDALDYLDSNWDEDGQSPGSFVGRDGPSCNLNITVTSDHCIELCHPEKTRDPPRASADEHLST</sequence>